<sequence length="359" mass="39586">MLPAEKRAKLINEFVAKAVATGQSQFVVSPAALEGVRDYEQRALLAARADDCVVAHLDALDQALEGPRQLHARRVQGDDRERARHLRRRARGRAQPRQPQGAERREQRVRRDDAHHQVPDEGAELLQRAAHSRAAPRALLSCPHPRHGGEAPQQQRDHPGCPVARVPHLPDTQHAVPDVAARAAHAQGVRAQALSHRLLVRVRRLRPPVRHASRGLLPGEDRDSPPVDPLQPRLRQRARQRQQGQQGEGDKGDIAQPVSLAVERIVAVEGEGCAEGPRRSRQGARELREGEDHRPRDIQDLCEPCLLPPVRRADAVCDVRDAAAGRHEPVPAAPDGPQADEAKQDAPQAHNAAHLEERA</sequence>
<keyword evidence="3" id="KW-1185">Reference proteome</keyword>
<accession>A0ABR2L3L9</accession>
<comment type="caution">
    <text evidence="2">The sequence shown here is derived from an EMBL/GenBank/DDBJ whole genome shotgun (WGS) entry which is preliminary data.</text>
</comment>
<feature type="region of interest" description="Disordered" evidence="1">
    <location>
        <begin position="210"/>
        <end position="257"/>
    </location>
</feature>
<feature type="compositionally biased region" description="Basic and acidic residues" evidence="1">
    <location>
        <begin position="283"/>
        <end position="299"/>
    </location>
</feature>
<proteinExistence type="predicted"/>
<dbReference type="Proteomes" id="UP001470230">
    <property type="component" value="Unassembled WGS sequence"/>
</dbReference>
<feature type="region of interest" description="Disordered" evidence="1">
    <location>
        <begin position="139"/>
        <end position="169"/>
    </location>
</feature>
<feature type="region of interest" description="Disordered" evidence="1">
    <location>
        <begin position="87"/>
        <end position="119"/>
    </location>
</feature>
<organism evidence="2 3">
    <name type="scientific">Tritrichomonas musculus</name>
    <dbReference type="NCBI Taxonomy" id="1915356"/>
    <lineage>
        <taxon>Eukaryota</taxon>
        <taxon>Metamonada</taxon>
        <taxon>Parabasalia</taxon>
        <taxon>Tritrichomonadida</taxon>
        <taxon>Tritrichomonadidae</taxon>
        <taxon>Tritrichomonas</taxon>
    </lineage>
</organism>
<evidence type="ECO:0000313" key="2">
    <source>
        <dbReference type="EMBL" id="KAK8897777.1"/>
    </source>
</evidence>
<dbReference type="EMBL" id="JAPFFF010000001">
    <property type="protein sequence ID" value="KAK8897777.1"/>
    <property type="molecule type" value="Genomic_DNA"/>
</dbReference>
<reference evidence="2 3" key="1">
    <citation type="submission" date="2024-04" db="EMBL/GenBank/DDBJ databases">
        <title>Tritrichomonas musculus Genome.</title>
        <authorList>
            <person name="Alves-Ferreira E."/>
            <person name="Grigg M."/>
            <person name="Lorenzi H."/>
            <person name="Galac M."/>
        </authorList>
    </citation>
    <scope>NUCLEOTIDE SEQUENCE [LARGE SCALE GENOMIC DNA]</scope>
    <source>
        <strain evidence="2 3">EAF2021</strain>
    </source>
</reference>
<name>A0ABR2L3L9_9EUKA</name>
<feature type="region of interest" description="Disordered" evidence="1">
    <location>
        <begin position="273"/>
        <end position="300"/>
    </location>
</feature>
<gene>
    <name evidence="2" type="ORF">M9Y10_000005</name>
</gene>
<feature type="compositionally biased region" description="Basic and acidic residues" evidence="1">
    <location>
        <begin position="102"/>
        <end position="119"/>
    </location>
</feature>
<evidence type="ECO:0000313" key="3">
    <source>
        <dbReference type="Proteomes" id="UP001470230"/>
    </source>
</evidence>
<protein>
    <submittedName>
        <fullName evidence="2">Uncharacterized protein</fullName>
    </submittedName>
</protein>
<feature type="region of interest" description="Disordered" evidence="1">
    <location>
        <begin position="325"/>
        <end position="359"/>
    </location>
</feature>
<evidence type="ECO:0000256" key="1">
    <source>
        <dbReference type="SAM" id="MobiDB-lite"/>
    </source>
</evidence>